<evidence type="ECO:0000256" key="1">
    <source>
        <dbReference type="SAM" id="Phobius"/>
    </source>
</evidence>
<dbReference type="Proteomes" id="UP000538931">
    <property type="component" value="Unassembled WGS sequence"/>
</dbReference>
<feature type="transmembrane region" description="Helical" evidence="1">
    <location>
        <begin position="49"/>
        <end position="66"/>
    </location>
</feature>
<sequence>MNKNIKEIIRSILEHRVDVVIGLVFISIFSLISWQWIGESCYINKKDLIMPSVVMVGLFLAWIQFLSNKSVQRKEAALTYYPRPMELERIENEIDRVLNFWSSSYAMASHEVKLMLDEEITSVEYQLCWDRLSNQVKREILDVYNKYHAEKPKSQSYNSPNTGDHNYDKLPNQVCGLAYCDDYAPLIKERFLDIRRKFHLYLNQIEGFCLALNKGNIDSKTAKEMYVHKLENHFRKAKPYIDAVRAKRNSPEIYIQFEKVIDKWKS</sequence>
<accession>A0A7W1WWP4</accession>
<name>A0A7W1WWP4_9GAMM</name>
<feature type="transmembrane region" description="Helical" evidence="1">
    <location>
        <begin position="20"/>
        <end position="37"/>
    </location>
</feature>
<comment type="caution">
    <text evidence="2">The sequence shown here is derived from an EMBL/GenBank/DDBJ whole genome shotgun (WGS) entry which is preliminary data.</text>
</comment>
<keyword evidence="1" id="KW-1133">Transmembrane helix</keyword>
<gene>
    <name evidence="2" type="ORF">H1S06_03970</name>
</gene>
<organism evidence="2 3">
    <name type="scientific">Marinobacterium marinum</name>
    <dbReference type="NCBI Taxonomy" id="2756129"/>
    <lineage>
        <taxon>Bacteria</taxon>
        <taxon>Pseudomonadati</taxon>
        <taxon>Pseudomonadota</taxon>
        <taxon>Gammaproteobacteria</taxon>
        <taxon>Oceanospirillales</taxon>
        <taxon>Oceanospirillaceae</taxon>
        <taxon>Marinobacterium</taxon>
    </lineage>
</organism>
<dbReference type="EMBL" id="JACEMT010000036">
    <property type="protein sequence ID" value="MBA4501517.1"/>
    <property type="molecule type" value="Genomic_DNA"/>
</dbReference>
<dbReference type="AlphaFoldDB" id="A0A7W1WWP4"/>
<protein>
    <submittedName>
        <fullName evidence="2">DUF4760 domain-containing protein</fullName>
    </submittedName>
</protein>
<keyword evidence="3" id="KW-1185">Reference proteome</keyword>
<dbReference type="RefSeq" id="WP_181737460.1">
    <property type="nucleotide sequence ID" value="NZ_JACEMT010000036.1"/>
</dbReference>
<reference evidence="2 3" key="1">
    <citation type="submission" date="2020-07" db="EMBL/GenBank/DDBJ databases">
        <title>Bacterium isolated from marien macroalgae.</title>
        <authorList>
            <person name="Zhu K."/>
            <person name="Lu D."/>
            <person name="Du Z."/>
        </authorList>
    </citation>
    <scope>NUCLEOTIDE SEQUENCE [LARGE SCALE GENOMIC DNA]</scope>
    <source>
        <strain evidence="2 3">3-1745</strain>
    </source>
</reference>
<dbReference type="Pfam" id="PF15956">
    <property type="entry name" value="DUF4760"/>
    <property type="match status" value="1"/>
</dbReference>
<evidence type="ECO:0000313" key="2">
    <source>
        <dbReference type="EMBL" id="MBA4501517.1"/>
    </source>
</evidence>
<dbReference type="InterPro" id="IPR031876">
    <property type="entry name" value="DUF4760"/>
</dbReference>
<keyword evidence="1" id="KW-0812">Transmembrane</keyword>
<evidence type="ECO:0000313" key="3">
    <source>
        <dbReference type="Proteomes" id="UP000538931"/>
    </source>
</evidence>
<keyword evidence="1" id="KW-0472">Membrane</keyword>
<proteinExistence type="predicted"/>